<sequence length="160" mass="17688">MKNNFLSTLFVGFDVSSKTNVLCALDFEGNKLLNLKAANNQPGAKFFLDSIIDCLNSNGLKYVVIALESTSFYSTHIANFLSSSEELLPFKPLVYCLNPKTVANYRKSFVDMDKTDPLDAFIIADFARCGRITCKPWRGASFFSAKAFSAQASFGGVYRS</sequence>
<organism evidence="2 3">
    <name type="scientific">Tepidanaerobacter acetatoxydans (strain DSM 21804 / JCM 16047 / Re1)</name>
    <dbReference type="NCBI Taxonomy" id="1209989"/>
    <lineage>
        <taxon>Bacteria</taxon>
        <taxon>Bacillati</taxon>
        <taxon>Bacillota</taxon>
        <taxon>Clostridia</taxon>
        <taxon>Thermosediminibacterales</taxon>
        <taxon>Tepidanaerobacteraceae</taxon>
        <taxon>Tepidanaerobacter</taxon>
    </lineage>
</organism>
<dbReference type="GO" id="GO:0006313">
    <property type="term" value="P:DNA transposition"/>
    <property type="evidence" value="ECO:0007669"/>
    <property type="project" value="InterPro"/>
</dbReference>
<dbReference type="InterPro" id="IPR047650">
    <property type="entry name" value="Transpos_IS110"/>
</dbReference>
<evidence type="ECO:0000313" key="3">
    <source>
        <dbReference type="Proteomes" id="UP000010802"/>
    </source>
</evidence>
<keyword evidence="3" id="KW-1185">Reference proteome</keyword>
<dbReference type="PANTHER" id="PTHR33055:SF13">
    <property type="entry name" value="TRANSPOSASE"/>
    <property type="match status" value="1"/>
</dbReference>
<accession>U4QIW5</accession>
<dbReference type="PANTHER" id="PTHR33055">
    <property type="entry name" value="TRANSPOSASE FOR INSERTION SEQUENCE ELEMENT IS1111A"/>
    <property type="match status" value="1"/>
</dbReference>
<proteinExistence type="predicted"/>
<dbReference type="eggNOG" id="COG3547">
    <property type="taxonomic scope" value="Bacteria"/>
</dbReference>
<dbReference type="GO" id="GO:0004803">
    <property type="term" value="F:transposase activity"/>
    <property type="evidence" value="ECO:0007669"/>
    <property type="project" value="InterPro"/>
</dbReference>
<dbReference type="GO" id="GO:0003677">
    <property type="term" value="F:DNA binding"/>
    <property type="evidence" value="ECO:0007669"/>
    <property type="project" value="InterPro"/>
</dbReference>
<reference evidence="3" key="1">
    <citation type="journal article" date="2013" name="Genome Announc.">
        <title>First genome sequence of a syntrophic acetate-oxidizing bacterium, Tepidanaerobacter acetatoxydans strain Re1.</title>
        <authorList>
            <person name="Manzoor S."/>
            <person name="Bongcam-Rudloff E."/>
            <person name="Schnurer A."/>
            <person name="Muller B."/>
        </authorList>
    </citation>
    <scope>NUCLEOTIDE SEQUENCE [LARGE SCALE GENOMIC DNA]</scope>
    <source>
        <strain evidence="3">Re1</strain>
    </source>
</reference>
<dbReference type="KEGG" id="tae:TepiRe1_1035"/>
<dbReference type="AlphaFoldDB" id="U4QIW5"/>
<name>U4QIW5_TEPAE</name>
<evidence type="ECO:0000313" key="2">
    <source>
        <dbReference type="EMBL" id="CDI40554.1"/>
    </source>
</evidence>
<protein>
    <submittedName>
        <fullName evidence="2">Transposase</fullName>
    </submittedName>
</protein>
<evidence type="ECO:0000259" key="1">
    <source>
        <dbReference type="Pfam" id="PF01548"/>
    </source>
</evidence>
<dbReference type="EMBL" id="HF563609">
    <property type="protein sequence ID" value="CDI40554.1"/>
    <property type="molecule type" value="Genomic_DNA"/>
</dbReference>
<dbReference type="HOGENOM" id="CLU_137784_0_0_9"/>
<dbReference type="Pfam" id="PF01548">
    <property type="entry name" value="DEDD_Tnp_IS110"/>
    <property type="match status" value="1"/>
</dbReference>
<gene>
    <name evidence="2" type="ordered locus">TEPIRE1_1035</name>
</gene>
<dbReference type="RefSeq" id="WP_023211431.1">
    <property type="nucleotide sequence ID" value="NC_015519.1"/>
</dbReference>
<feature type="domain" description="Transposase IS110-like N-terminal" evidence="1">
    <location>
        <begin position="11"/>
        <end position="133"/>
    </location>
</feature>
<dbReference type="Proteomes" id="UP000010802">
    <property type="component" value="Chromosome"/>
</dbReference>
<dbReference type="InterPro" id="IPR002525">
    <property type="entry name" value="Transp_IS110-like_N"/>
</dbReference>